<dbReference type="EMBL" id="CWGI01000001">
    <property type="protein sequence ID" value="CRX37319.1"/>
    <property type="molecule type" value="Genomic_DNA"/>
</dbReference>
<sequence>MKNNLNKIISIKNEKINYFYKLKQKKYILKEKLFLIEGKNIIIEALKNDYVETILLLDQNDYKDFKGQKILVNQKIIDKLSFNKIGNQAIAICKIKNDLFIENKQNFKKIIVLDKIQDPINLGLIIRSTLGFNFDAIYVLDQSVFLYNNRVISGSQGTIFSLPVFYLKDLNLLDEYQKYLFLIDPKAEKLLDIKIIKENKIALVFGNEGKGISDKFLNLKNSKKVYIETANNLDSFNVAISASIALFYFQIISKNNL</sequence>
<dbReference type="PANTHER" id="PTHR43191">
    <property type="entry name" value="RRNA METHYLTRANSFERASE 3"/>
    <property type="match status" value="1"/>
</dbReference>
<keyword evidence="2 6" id="KW-0489">Methyltransferase</keyword>
<evidence type="ECO:0000313" key="7">
    <source>
        <dbReference type="Proteomes" id="UP000242141"/>
    </source>
</evidence>
<dbReference type="InterPro" id="IPR029064">
    <property type="entry name" value="Ribosomal_eL30-like_sf"/>
</dbReference>
<keyword evidence="7" id="KW-1185">Reference proteome</keyword>
<dbReference type="Pfam" id="PF00588">
    <property type="entry name" value="SpoU_methylase"/>
    <property type="match status" value="1"/>
</dbReference>
<dbReference type="CDD" id="cd18095">
    <property type="entry name" value="SpoU-like_rRNA-MTase"/>
    <property type="match status" value="1"/>
</dbReference>
<dbReference type="InterPro" id="IPR029026">
    <property type="entry name" value="tRNA_m1G_MTases_N"/>
</dbReference>
<evidence type="ECO:0000313" key="6">
    <source>
        <dbReference type="EMBL" id="CRX37319.1"/>
    </source>
</evidence>
<evidence type="ECO:0000259" key="5">
    <source>
        <dbReference type="Pfam" id="PF22435"/>
    </source>
</evidence>
<dbReference type="GO" id="GO:0032259">
    <property type="term" value="P:methylation"/>
    <property type="evidence" value="ECO:0007669"/>
    <property type="project" value="UniProtKB-KW"/>
</dbReference>
<organism evidence="6 7">
    <name type="scientific">Candidatus Hepatoplasma crinochetorum</name>
    <dbReference type="NCBI Taxonomy" id="295596"/>
    <lineage>
        <taxon>Bacteria</taxon>
        <taxon>Bacillati</taxon>
        <taxon>Mycoplasmatota</taxon>
        <taxon>Mollicutes</taxon>
        <taxon>Candidatus Hepatoplasmataceae</taxon>
        <taxon>Candidatus Hepatoplasma</taxon>
    </lineage>
</organism>
<dbReference type="Proteomes" id="UP000242141">
    <property type="component" value="Unassembled WGS sequence"/>
</dbReference>
<keyword evidence="3 6" id="KW-0808">Transferase</keyword>
<protein>
    <submittedName>
        <fullName evidence="6">| / Putative TrmH family tRNA/rRNA methyltransferase / 195392:196159 Forward</fullName>
    </submittedName>
</protein>
<dbReference type="InterPro" id="IPR029028">
    <property type="entry name" value="Alpha/beta_knot_MTases"/>
</dbReference>
<evidence type="ECO:0000256" key="1">
    <source>
        <dbReference type="ARBA" id="ARBA00007228"/>
    </source>
</evidence>
<dbReference type="InterPro" id="IPR053888">
    <property type="entry name" value="MRM3-like_sub_bind"/>
</dbReference>
<dbReference type="SUPFAM" id="SSF55315">
    <property type="entry name" value="L30e-like"/>
    <property type="match status" value="1"/>
</dbReference>
<dbReference type="PANTHER" id="PTHR43191:SF2">
    <property type="entry name" value="RRNA METHYLTRANSFERASE 3, MITOCHONDRIAL"/>
    <property type="match status" value="1"/>
</dbReference>
<dbReference type="InterPro" id="IPR001537">
    <property type="entry name" value="SpoU_MeTrfase"/>
</dbReference>
<dbReference type="GO" id="GO:0006396">
    <property type="term" value="P:RNA processing"/>
    <property type="evidence" value="ECO:0007669"/>
    <property type="project" value="InterPro"/>
</dbReference>
<comment type="similarity">
    <text evidence="1">Belongs to the class IV-like SAM-binding methyltransferase superfamily. RNA methyltransferase TrmH family.</text>
</comment>
<feature type="domain" description="tRNA/rRNA methyltransferase SpoU type" evidence="4">
    <location>
        <begin position="110"/>
        <end position="247"/>
    </location>
</feature>
<proteinExistence type="inferred from homology"/>
<dbReference type="GO" id="GO:0008173">
    <property type="term" value="F:RNA methyltransferase activity"/>
    <property type="evidence" value="ECO:0007669"/>
    <property type="project" value="InterPro"/>
</dbReference>
<dbReference type="Gene3D" id="3.30.1330.30">
    <property type="match status" value="1"/>
</dbReference>
<dbReference type="SUPFAM" id="SSF75217">
    <property type="entry name" value="alpha/beta knot"/>
    <property type="match status" value="1"/>
</dbReference>
<evidence type="ECO:0000256" key="2">
    <source>
        <dbReference type="ARBA" id="ARBA00022603"/>
    </source>
</evidence>
<evidence type="ECO:0000256" key="3">
    <source>
        <dbReference type="ARBA" id="ARBA00022679"/>
    </source>
</evidence>
<dbReference type="Pfam" id="PF22435">
    <property type="entry name" value="MRM3-like_sub_bind"/>
    <property type="match status" value="1"/>
</dbReference>
<reference evidence="7" key="1">
    <citation type="submission" date="2015-05" db="EMBL/GenBank/DDBJ databases">
        <authorList>
            <person name="Collingro A."/>
        </authorList>
    </citation>
    <scope>NUCLEOTIDE SEQUENCE [LARGE SCALE GENOMIC DNA]</scope>
    <source>
        <strain evidence="7">Ps</strain>
    </source>
</reference>
<dbReference type="Gene3D" id="3.40.1280.10">
    <property type="match status" value="1"/>
</dbReference>
<name>A0A0G7ZNP5_9MOLU</name>
<gene>
    <name evidence="6" type="ORF">HEPPS_05500</name>
</gene>
<evidence type="ECO:0000259" key="4">
    <source>
        <dbReference type="Pfam" id="PF00588"/>
    </source>
</evidence>
<dbReference type="InterPro" id="IPR051259">
    <property type="entry name" value="rRNA_Methyltransferase"/>
</dbReference>
<dbReference type="AlphaFoldDB" id="A0A0G7ZNP5"/>
<dbReference type="GO" id="GO:0003723">
    <property type="term" value="F:RNA binding"/>
    <property type="evidence" value="ECO:0007669"/>
    <property type="project" value="InterPro"/>
</dbReference>
<feature type="domain" description="MRM3-like substrate binding" evidence="5">
    <location>
        <begin position="13"/>
        <end position="85"/>
    </location>
</feature>
<accession>A0A0G7ZNP5</accession>